<evidence type="ECO:0000313" key="3">
    <source>
        <dbReference type="Proteomes" id="UP000494165"/>
    </source>
</evidence>
<evidence type="ECO:0000256" key="1">
    <source>
        <dbReference type="SAM" id="MobiDB-lite"/>
    </source>
</evidence>
<feature type="compositionally biased region" description="Basic and acidic residues" evidence="1">
    <location>
        <begin position="364"/>
        <end position="374"/>
    </location>
</feature>
<protein>
    <submittedName>
        <fullName evidence="2">Uncharacterized protein</fullName>
    </submittedName>
</protein>
<dbReference type="EMBL" id="CADEPI010000015">
    <property type="protein sequence ID" value="CAB3364310.1"/>
    <property type="molecule type" value="Genomic_DNA"/>
</dbReference>
<evidence type="ECO:0000313" key="2">
    <source>
        <dbReference type="EMBL" id="CAB3364310.1"/>
    </source>
</evidence>
<feature type="region of interest" description="Disordered" evidence="1">
    <location>
        <begin position="183"/>
        <end position="459"/>
    </location>
</feature>
<name>A0A8S1C6E4_9INSE</name>
<feature type="compositionally biased region" description="Basic and acidic residues" evidence="1">
    <location>
        <begin position="329"/>
        <end position="345"/>
    </location>
</feature>
<feature type="compositionally biased region" description="Basic and acidic residues" evidence="1">
    <location>
        <begin position="216"/>
        <end position="226"/>
    </location>
</feature>
<feature type="compositionally biased region" description="Basic and acidic residues" evidence="1">
    <location>
        <begin position="274"/>
        <end position="290"/>
    </location>
</feature>
<dbReference type="Proteomes" id="UP000494165">
    <property type="component" value="Unassembled WGS sequence"/>
</dbReference>
<feature type="compositionally biased region" description="Polar residues" evidence="1">
    <location>
        <begin position="446"/>
        <end position="459"/>
    </location>
</feature>
<reference evidence="2 3" key="1">
    <citation type="submission" date="2020-04" db="EMBL/GenBank/DDBJ databases">
        <authorList>
            <person name="Alioto T."/>
            <person name="Alioto T."/>
            <person name="Gomez Garrido J."/>
        </authorList>
    </citation>
    <scope>NUCLEOTIDE SEQUENCE [LARGE SCALE GENOMIC DNA]</scope>
</reference>
<feature type="compositionally biased region" description="Low complexity" evidence="1">
    <location>
        <begin position="347"/>
        <end position="359"/>
    </location>
</feature>
<comment type="caution">
    <text evidence="2">The sequence shown here is derived from an EMBL/GenBank/DDBJ whole genome shotgun (WGS) entry which is preliminary data.</text>
</comment>
<feature type="compositionally biased region" description="Polar residues" evidence="1">
    <location>
        <begin position="410"/>
        <end position="423"/>
    </location>
</feature>
<accession>A0A8S1C6E4</accession>
<feature type="compositionally biased region" description="Basic and acidic residues" evidence="1">
    <location>
        <begin position="428"/>
        <end position="444"/>
    </location>
</feature>
<feature type="compositionally biased region" description="Polar residues" evidence="1">
    <location>
        <begin position="256"/>
        <end position="269"/>
    </location>
</feature>
<gene>
    <name evidence="2" type="ORF">CLODIP_2_CD14464</name>
</gene>
<keyword evidence="3" id="KW-1185">Reference proteome</keyword>
<feature type="compositionally biased region" description="Polar residues" evidence="1">
    <location>
        <begin position="238"/>
        <end position="247"/>
    </location>
</feature>
<organism evidence="2 3">
    <name type="scientific">Cloeon dipterum</name>
    <dbReference type="NCBI Taxonomy" id="197152"/>
    <lineage>
        <taxon>Eukaryota</taxon>
        <taxon>Metazoa</taxon>
        <taxon>Ecdysozoa</taxon>
        <taxon>Arthropoda</taxon>
        <taxon>Hexapoda</taxon>
        <taxon>Insecta</taxon>
        <taxon>Pterygota</taxon>
        <taxon>Palaeoptera</taxon>
        <taxon>Ephemeroptera</taxon>
        <taxon>Pisciforma</taxon>
        <taxon>Baetidae</taxon>
        <taxon>Cloeon</taxon>
    </lineage>
</organism>
<dbReference type="AlphaFoldDB" id="A0A8S1C6E4"/>
<sequence length="459" mass="50686">MTSTSSLDDATLDEVHTLVTTLRKNDFFKVEDFILNNTLNLEESFDSLVKKSGIERERLRTIIGSAYNRYMIFICLLSFENSTKNISKNQVKAKIKNASMEKAIEYERKCFYNRKKQWEDFQTIVRRTTTVPAVMKKQNKTTKPFTLGVGLPSRFTIAAIDKEESSNFPSFVLGEISLRHGKFAVPGNTSHQDPVPGHIPRSRSSSDSSRKRSRRAQPDDVAVRDNSKRRKSSPPFDRNQSNASSQVKGRIDEEISSTIPEDSETSPLSSVAGELEKTKKGDEGQPEKKSTKTSAGKSTVPVPEGQNLKKTVQIPGRTGTGQMSSLAGELEKTKKGDEGQPEKKSTKTSAAKSTDSSSKGSRRAQPDDVAVRDNSKRRKSAIIDFAAPPFDRNQSNASSQVKRRMDEEISSTIPEDSETSPLSSLAGELEKTTKGDEGQPEKKSTKTSAANSTGEIDNF</sequence>
<proteinExistence type="predicted"/>